<organism evidence="1 2">
    <name type="scientific">Sorghum bicolor</name>
    <name type="common">Sorghum</name>
    <name type="synonym">Sorghum vulgare</name>
    <dbReference type="NCBI Taxonomy" id="4558"/>
    <lineage>
        <taxon>Eukaryota</taxon>
        <taxon>Viridiplantae</taxon>
        <taxon>Streptophyta</taxon>
        <taxon>Embryophyta</taxon>
        <taxon>Tracheophyta</taxon>
        <taxon>Spermatophyta</taxon>
        <taxon>Magnoliopsida</taxon>
        <taxon>Liliopsida</taxon>
        <taxon>Poales</taxon>
        <taxon>Poaceae</taxon>
        <taxon>PACMAD clade</taxon>
        <taxon>Panicoideae</taxon>
        <taxon>Andropogonodae</taxon>
        <taxon>Andropogoneae</taxon>
        <taxon>Sorghinae</taxon>
        <taxon>Sorghum</taxon>
    </lineage>
</organism>
<gene>
    <name evidence="1" type="ORF">BDA96_09G226800</name>
</gene>
<comment type="caution">
    <text evidence="1">The sequence shown here is derived from an EMBL/GenBank/DDBJ whole genome shotgun (WGS) entry which is preliminary data.</text>
</comment>
<dbReference type="EMBL" id="CM027688">
    <property type="protein sequence ID" value="KAG0519007.1"/>
    <property type="molecule type" value="Genomic_DNA"/>
</dbReference>
<proteinExistence type="predicted"/>
<dbReference type="AlphaFoldDB" id="A0A921QE16"/>
<name>A0A921QE16_SORBI</name>
<evidence type="ECO:0000313" key="1">
    <source>
        <dbReference type="EMBL" id="KAG0519007.1"/>
    </source>
</evidence>
<reference evidence="1" key="1">
    <citation type="journal article" date="2019" name="BMC Genomics">
        <title>A new reference genome for Sorghum bicolor reveals high levels of sequence similarity between sweet and grain genotypes: implications for the genetics of sugar metabolism.</title>
        <authorList>
            <person name="Cooper E.A."/>
            <person name="Brenton Z.W."/>
            <person name="Flinn B.S."/>
            <person name="Jenkins J."/>
            <person name="Shu S."/>
            <person name="Flowers D."/>
            <person name="Luo F."/>
            <person name="Wang Y."/>
            <person name="Xia P."/>
            <person name="Barry K."/>
            <person name="Daum C."/>
            <person name="Lipzen A."/>
            <person name="Yoshinaga Y."/>
            <person name="Schmutz J."/>
            <person name="Saski C."/>
            <person name="Vermerris W."/>
            <person name="Kresovich S."/>
        </authorList>
    </citation>
    <scope>NUCLEOTIDE SEQUENCE</scope>
</reference>
<accession>A0A921QE16</accession>
<evidence type="ECO:0000313" key="2">
    <source>
        <dbReference type="Proteomes" id="UP000807115"/>
    </source>
</evidence>
<sequence>MRGSTSRVCLYLREIHVVFTQLIAPQPNASKSRGDGAVKFEQAKSSFWLYNIQDININESDFCDTFIR</sequence>
<protein>
    <submittedName>
        <fullName evidence="1">Uncharacterized protein</fullName>
    </submittedName>
</protein>
<reference evidence="1" key="2">
    <citation type="submission" date="2020-10" db="EMBL/GenBank/DDBJ databases">
        <authorList>
            <person name="Cooper E.A."/>
            <person name="Brenton Z.W."/>
            <person name="Flinn B.S."/>
            <person name="Jenkins J."/>
            <person name="Shu S."/>
            <person name="Flowers D."/>
            <person name="Luo F."/>
            <person name="Wang Y."/>
            <person name="Xia P."/>
            <person name="Barry K."/>
            <person name="Daum C."/>
            <person name="Lipzen A."/>
            <person name="Yoshinaga Y."/>
            <person name="Schmutz J."/>
            <person name="Saski C."/>
            <person name="Vermerris W."/>
            <person name="Kresovich S."/>
        </authorList>
    </citation>
    <scope>NUCLEOTIDE SEQUENCE</scope>
</reference>
<dbReference type="Proteomes" id="UP000807115">
    <property type="component" value="Chromosome 9"/>
</dbReference>